<dbReference type="Proteomes" id="UP001488805">
    <property type="component" value="Unassembled WGS sequence"/>
</dbReference>
<evidence type="ECO:0000313" key="3">
    <source>
        <dbReference type="Proteomes" id="UP001488805"/>
    </source>
</evidence>
<gene>
    <name evidence="2" type="ORF">VZT92_009269</name>
</gene>
<evidence type="ECO:0000256" key="1">
    <source>
        <dbReference type="SAM" id="MobiDB-lite"/>
    </source>
</evidence>
<sequence>MSSSQILLLHISHHPKQTPLQASPHWCLSAAQRLQRGSVQTAGVASHLSNHCIHSCLLIGDEIREESLQPRLYLVDHHQALRGRRDMDLPSPAGDGQDKISNASSYSCTPSQGVEQLERIMI</sequence>
<feature type="region of interest" description="Disordered" evidence="1">
    <location>
        <begin position="84"/>
        <end position="109"/>
    </location>
</feature>
<organism evidence="2 3">
    <name type="scientific">Zoarces viviparus</name>
    <name type="common">Viviparous eelpout</name>
    <name type="synonym">Blennius viviparus</name>
    <dbReference type="NCBI Taxonomy" id="48416"/>
    <lineage>
        <taxon>Eukaryota</taxon>
        <taxon>Metazoa</taxon>
        <taxon>Chordata</taxon>
        <taxon>Craniata</taxon>
        <taxon>Vertebrata</taxon>
        <taxon>Euteleostomi</taxon>
        <taxon>Actinopterygii</taxon>
        <taxon>Neopterygii</taxon>
        <taxon>Teleostei</taxon>
        <taxon>Neoteleostei</taxon>
        <taxon>Acanthomorphata</taxon>
        <taxon>Eupercaria</taxon>
        <taxon>Perciformes</taxon>
        <taxon>Cottioidei</taxon>
        <taxon>Zoarcales</taxon>
        <taxon>Zoarcidae</taxon>
        <taxon>Zoarcinae</taxon>
        <taxon>Zoarces</taxon>
    </lineage>
</organism>
<evidence type="ECO:0000313" key="2">
    <source>
        <dbReference type="EMBL" id="KAK9534210.1"/>
    </source>
</evidence>
<feature type="compositionally biased region" description="Polar residues" evidence="1">
    <location>
        <begin position="99"/>
        <end position="109"/>
    </location>
</feature>
<comment type="caution">
    <text evidence="2">The sequence shown here is derived from an EMBL/GenBank/DDBJ whole genome shotgun (WGS) entry which is preliminary data.</text>
</comment>
<proteinExistence type="predicted"/>
<dbReference type="AlphaFoldDB" id="A0AAW1FJ70"/>
<name>A0AAW1FJ70_ZOAVI</name>
<reference evidence="2 3" key="1">
    <citation type="journal article" date="2024" name="Genome Biol. Evol.">
        <title>Chromosome-level genome assembly of the viviparous eelpout Zoarces viviparus.</title>
        <authorList>
            <person name="Fuhrmann N."/>
            <person name="Brasseur M.V."/>
            <person name="Bakowski C.E."/>
            <person name="Podsiadlowski L."/>
            <person name="Prost S."/>
            <person name="Krehenwinkel H."/>
            <person name="Mayer C."/>
        </authorList>
    </citation>
    <scope>NUCLEOTIDE SEQUENCE [LARGE SCALE GENOMIC DNA]</scope>
    <source>
        <strain evidence="2">NO-MEL_2022_Ind0_liver</strain>
    </source>
</reference>
<accession>A0AAW1FJ70</accession>
<keyword evidence="3" id="KW-1185">Reference proteome</keyword>
<protein>
    <submittedName>
        <fullName evidence="2">Uncharacterized protein</fullName>
    </submittedName>
</protein>
<dbReference type="EMBL" id="JBCEZU010000067">
    <property type="protein sequence ID" value="KAK9534210.1"/>
    <property type="molecule type" value="Genomic_DNA"/>
</dbReference>